<reference evidence="3 4" key="1">
    <citation type="submission" date="2020-01" db="EMBL/GenBank/DDBJ databases">
        <title>Ponticoccus aerotolerans gen. nov., sp. nov., an anaerobic bacterium and proposal of Ponticoccusceae fam. nov., Ponticoccusles ord. nov. and Ponticoccuse classis nov. in the phylum Kiritimatiellaeota.</title>
        <authorList>
            <person name="Zhou L.Y."/>
            <person name="Du Z.J."/>
        </authorList>
    </citation>
    <scope>NUCLEOTIDE SEQUENCE [LARGE SCALE GENOMIC DNA]</scope>
    <source>
        <strain evidence="3 4">S-5007</strain>
    </source>
</reference>
<dbReference type="InterPro" id="IPR036278">
    <property type="entry name" value="Sialidase_sf"/>
</dbReference>
<dbReference type="PANTHER" id="PTHR43752:SF2">
    <property type="entry name" value="BNR_ASP-BOX REPEAT FAMILY PROTEIN"/>
    <property type="match status" value="1"/>
</dbReference>
<feature type="signal peptide" evidence="1">
    <location>
        <begin position="1"/>
        <end position="18"/>
    </location>
</feature>
<dbReference type="EMBL" id="CP047593">
    <property type="protein sequence ID" value="QHI68529.1"/>
    <property type="molecule type" value="Genomic_DNA"/>
</dbReference>
<evidence type="ECO:0000259" key="2">
    <source>
        <dbReference type="Pfam" id="PF13088"/>
    </source>
</evidence>
<dbReference type="Gene3D" id="2.120.10.10">
    <property type="match status" value="1"/>
</dbReference>
<feature type="chain" id="PRO_5026740345" description="Sialidase domain-containing protein" evidence="1">
    <location>
        <begin position="19"/>
        <end position="376"/>
    </location>
</feature>
<organism evidence="3 4">
    <name type="scientific">Tichowtungia aerotolerans</name>
    <dbReference type="NCBI Taxonomy" id="2697043"/>
    <lineage>
        <taxon>Bacteria</taxon>
        <taxon>Pseudomonadati</taxon>
        <taxon>Kiritimatiellota</taxon>
        <taxon>Tichowtungiia</taxon>
        <taxon>Tichowtungiales</taxon>
        <taxon>Tichowtungiaceae</taxon>
        <taxon>Tichowtungia</taxon>
    </lineage>
</organism>
<name>A0A6P1M147_9BACT</name>
<evidence type="ECO:0000313" key="4">
    <source>
        <dbReference type="Proteomes" id="UP000464954"/>
    </source>
</evidence>
<accession>A0A6P1M147</accession>
<protein>
    <recommendedName>
        <fullName evidence="2">Sialidase domain-containing protein</fullName>
    </recommendedName>
</protein>
<dbReference type="InterPro" id="IPR011040">
    <property type="entry name" value="Sialidase"/>
</dbReference>
<feature type="domain" description="Sialidase" evidence="2">
    <location>
        <begin position="69"/>
        <end position="346"/>
    </location>
</feature>
<dbReference type="CDD" id="cd15482">
    <property type="entry name" value="Sialidase_non-viral"/>
    <property type="match status" value="1"/>
</dbReference>
<dbReference type="Proteomes" id="UP000464954">
    <property type="component" value="Chromosome"/>
</dbReference>
<keyword evidence="1" id="KW-0732">Signal</keyword>
<dbReference type="KEGG" id="taer:GT409_03355"/>
<evidence type="ECO:0000256" key="1">
    <source>
        <dbReference type="SAM" id="SignalP"/>
    </source>
</evidence>
<dbReference type="SUPFAM" id="SSF50939">
    <property type="entry name" value="Sialidases"/>
    <property type="match status" value="1"/>
</dbReference>
<dbReference type="RefSeq" id="WP_160626939.1">
    <property type="nucleotide sequence ID" value="NZ_CP047593.1"/>
</dbReference>
<evidence type="ECO:0000313" key="3">
    <source>
        <dbReference type="EMBL" id="QHI68529.1"/>
    </source>
</evidence>
<dbReference type="PANTHER" id="PTHR43752">
    <property type="entry name" value="BNR/ASP-BOX REPEAT FAMILY PROTEIN"/>
    <property type="match status" value="1"/>
</dbReference>
<keyword evidence="4" id="KW-1185">Reference proteome</keyword>
<proteinExistence type="predicted"/>
<gene>
    <name evidence="3" type="ORF">GT409_03355</name>
</gene>
<dbReference type="Pfam" id="PF13088">
    <property type="entry name" value="BNR_2"/>
    <property type="match status" value="1"/>
</dbReference>
<sequence>MKFIFRLLVTLSAVSVLADEVLWDGPALPEHVADLPYVDGLDYVSVHQAVSDGDRFLLGTAIVEHQGVFYANWAASPVDENSDAERVCGKQSADGGLTWSELEVIASSCPGELAHSHGAYISHNGELWFFALQFDYSSGVRQVNTEAFLLNGKTGRWESRGIVARGGGMVDAPVRMANGNWICGGVYTGFWACVFISHGDDFTRWDRVPIPVSKGDKCSETTLIVDDGQVTAVMRSSFPGVAGVSASSDFGRSWTRARASNFPMIRSKVFGGMLSTGQRYLVANVSDGDPMDRSTLAVAVSRPGGEAFVRMYKIRQGVTYQPVFKGKHKMPGWQYPYAYEHDGNLYVIYSLGKEDCELAVIPLSSLEITDIVRDNQ</sequence>
<dbReference type="AlphaFoldDB" id="A0A6P1M147"/>